<gene>
    <name evidence="1" type="ORF">SAMN05878391_2576</name>
</gene>
<reference evidence="2" key="1">
    <citation type="submission" date="2017-08" db="EMBL/GenBank/DDBJ databases">
        <authorList>
            <person name="Varghese N."/>
            <person name="Submissions S."/>
        </authorList>
    </citation>
    <scope>NUCLEOTIDE SEQUENCE [LARGE SCALE GENOMIC DNA]</scope>
    <source>
        <strain evidence="2">DSM 23173</strain>
    </source>
</reference>
<name>A0A285UXU7_9STAP</name>
<evidence type="ECO:0000313" key="2">
    <source>
        <dbReference type="Proteomes" id="UP000219412"/>
    </source>
</evidence>
<keyword evidence="2" id="KW-1185">Reference proteome</keyword>
<sequence length="197" mass="23305">MALIDEKKVKQKKSQIKSKKRKAVQYDHTVLDILPYKEILDDDSALIVGTDNSYYQIFKVITHALNLSNQEEKNRLMMRFANFNRLMDSDYKIISTLFHIDNSPQKQYWTQKVNQAKNAQQRKYAMEQLLVLNRVEDDPSQKNQEHFLVINAKSKENMRNLVETLYRSHNGMIEPQGLSVQKKEQLIFRLNNQNTTR</sequence>
<dbReference type="AlphaFoldDB" id="A0A285UXU7"/>
<dbReference type="Proteomes" id="UP000219412">
    <property type="component" value="Unassembled WGS sequence"/>
</dbReference>
<dbReference type="EMBL" id="OBQF01000008">
    <property type="protein sequence ID" value="SOC45061.1"/>
    <property type="molecule type" value="Genomic_DNA"/>
</dbReference>
<protein>
    <submittedName>
        <fullName evidence="1">Uncharacterized protein</fullName>
    </submittedName>
</protein>
<accession>A0A285UXU7</accession>
<dbReference type="RefSeq" id="WP_097042811.1">
    <property type="nucleotide sequence ID" value="NZ_OBQF01000008.1"/>
</dbReference>
<proteinExistence type="predicted"/>
<evidence type="ECO:0000313" key="1">
    <source>
        <dbReference type="EMBL" id="SOC45061.1"/>
    </source>
</evidence>
<organism evidence="1 2">
    <name type="scientific">Salinicoccus kekensis</name>
    <dbReference type="NCBI Taxonomy" id="714307"/>
    <lineage>
        <taxon>Bacteria</taxon>
        <taxon>Bacillati</taxon>
        <taxon>Bacillota</taxon>
        <taxon>Bacilli</taxon>
        <taxon>Bacillales</taxon>
        <taxon>Staphylococcaceae</taxon>
        <taxon>Salinicoccus</taxon>
    </lineage>
</organism>
<dbReference type="OrthoDB" id="2088199at2"/>